<name>A0A2H9ULK0_9GAMM</name>
<dbReference type="AlphaFoldDB" id="A0A2H9ULK0"/>
<protein>
    <submittedName>
        <fullName evidence="3">Transposase</fullName>
    </submittedName>
</protein>
<proteinExistence type="predicted"/>
<reference evidence="3 4" key="1">
    <citation type="submission" date="2017-11" db="EMBL/GenBank/DDBJ databases">
        <authorList>
            <person name="Han C.G."/>
        </authorList>
    </citation>
    <scope>NUCLEOTIDE SEQUENCE [LARGE SCALE GENOMIC DNA]</scope>
    <source>
        <strain evidence="3 4">ANC 5347</strain>
    </source>
</reference>
<accession>A0A2H9ULK0</accession>
<sequence length="515" mass="61138">MISNFPIPYPDELIYSVIARYAVHNGILSPKYLTEELFNNRNLTPTYDLPSHLDRLASYLPNQYDALILISRHTLLPIYPLFQTKTMMSYAVQALRNEQYQSLHIKLGKNASRIKSVSLFRFCLHCWQEQMEQYGEVYWKRSWQITGYEYCTKHQQPLFMSSIPCNGIDRKFYFAHLNALKDSSQLPFNPQDSRHHIELAELIEELLAHSTSISIPDFSTVSDAYFLILKDRDLLSSRKNIHYEKARQLVIDYWGESLLAYYQLADLDSENCWLKNILRKHRKAFSYLEHLIVLKALVPEKNPIETYKQYIHLASMDLEEATETATICIDNKVDRTLSEDQKQWTKLILERPVKQARQQNGSLYARLYRSHKDWLLFINKSALNPPPSVPKPRIDWTARDRKFVKQLIKIRNELLEDLESPQWTKKFFIRQLGSVSMIEKNWNFLPLTAAFLDRYAESIDCYQIRRMTRTFIRQNIEDKYYPPSVFLRQSGLSEQRLTPEARRFFNNIWEEIKYE</sequence>
<gene>
    <name evidence="3" type="ORF">CU320_07980</name>
</gene>
<dbReference type="RefSeq" id="WP_100357686.1">
    <property type="nucleotide sequence ID" value="NZ_PGOZ01000008.1"/>
</dbReference>
<feature type="domain" description="Transposon Tn7 transposition protein TnsD C-terminal" evidence="2">
    <location>
        <begin position="332"/>
        <end position="452"/>
    </location>
</feature>
<evidence type="ECO:0000313" key="4">
    <source>
        <dbReference type="Proteomes" id="UP000242351"/>
    </source>
</evidence>
<organism evidence="3 4">
    <name type="scientific">Acinetobacter pseudolwoffii</name>
    <dbReference type="NCBI Taxonomy" id="2053287"/>
    <lineage>
        <taxon>Bacteria</taxon>
        <taxon>Pseudomonadati</taxon>
        <taxon>Pseudomonadota</taxon>
        <taxon>Gammaproteobacteria</taxon>
        <taxon>Moraxellales</taxon>
        <taxon>Moraxellaceae</taxon>
        <taxon>Acinetobacter</taxon>
    </lineage>
</organism>
<dbReference type="InterPro" id="IPR009492">
    <property type="entry name" value="TniQ"/>
</dbReference>
<dbReference type="Pfam" id="PF15978">
    <property type="entry name" value="TnsD"/>
    <property type="match status" value="2"/>
</dbReference>
<dbReference type="Proteomes" id="UP000242351">
    <property type="component" value="Unassembled WGS sequence"/>
</dbReference>
<reference evidence="3 4" key="2">
    <citation type="submission" date="2017-12" db="EMBL/GenBank/DDBJ databases">
        <title>Revising the taxonomy of the Acinetobacter lwoffii group: the description of Acinetobacter pseudolwoffii sp. nov. and emended description of Acinetobacter lwoffii.</title>
        <authorList>
            <person name="Nemec A."/>
        </authorList>
    </citation>
    <scope>NUCLEOTIDE SEQUENCE [LARGE SCALE GENOMIC DNA]</scope>
    <source>
        <strain evidence="3 4">ANC 5347</strain>
    </source>
</reference>
<evidence type="ECO:0000259" key="2">
    <source>
        <dbReference type="Pfam" id="PF15978"/>
    </source>
</evidence>
<dbReference type="InterPro" id="IPR032750">
    <property type="entry name" value="TnsD_C"/>
</dbReference>
<dbReference type="EMBL" id="PGOZ01000008">
    <property type="protein sequence ID" value="PJI32582.1"/>
    <property type="molecule type" value="Genomic_DNA"/>
</dbReference>
<feature type="domain" description="TniQ" evidence="1">
    <location>
        <begin position="5"/>
        <end position="158"/>
    </location>
</feature>
<feature type="domain" description="Transposon Tn7 transposition protein TnsD C-terminal" evidence="2">
    <location>
        <begin position="199"/>
        <end position="297"/>
    </location>
</feature>
<comment type="caution">
    <text evidence="3">The sequence shown here is derived from an EMBL/GenBank/DDBJ whole genome shotgun (WGS) entry which is preliminary data.</text>
</comment>
<evidence type="ECO:0000259" key="1">
    <source>
        <dbReference type="Pfam" id="PF06527"/>
    </source>
</evidence>
<dbReference type="Pfam" id="PF06527">
    <property type="entry name" value="TniQ"/>
    <property type="match status" value="1"/>
</dbReference>
<evidence type="ECO:0000313" key="3">
    <source>
        <dbReference type="EMBL" id="PJI32582.1"/>
    </source>
</evidence>